<dbReference type="PANTHER" id="PTHR34677">
    <property type="match status" value="1"/>
</dbReference>
<dbReference type="Proteomes" id="UP001354971">
    <property type="component" value="Unassembled WGS sequence"/>
</dbReference>
<gene>
    <name evidence="2" type="ORF">V0U79_13580</name>
</gene>
<dbReference type="InterPro" id="IPR044048">
    <property type="entry name" value="Big_12"/>
</dbReference>
<name>A0ABU7LU12_9PROT</name>
<keyword evidence="3" id="KW-1185">Reference proteome</keyword>
<accession>A0ABU7LU12</accession>
<feature type="non-terminal residue" evidence="2">
    <location>
        <position position="1"/>
    </location>
</feature>
<dbReference type="PANTHER" id="PTHR34677:SF3">
    <property type="entry name" value="BACTERIAL IG-LIKE DOMAIN-CONTAINING PROTEIN"/>
    <property type="match status" value="1"/>
</dbReference>
<feature type="domain" description="Bacterial Ig-like" evidence="1">
    <location>
        <begin position="14"/>
        <end position="103"/>
    </location>
</feature>
<dbReference type="RefSeq" id="WP_330200052.1">
    <property type="nucleotide sequence ID" value="NZ_JAZDRP010000016.1"/>
</dbReference>
<proteinExistence type="predicted"/>
<dbReference type="EMBL" id="JAZDRP010000016">
    <property type="protein sequence ID" value="MEE2527392.1"/>
    <property type="molecule type" value="Genomic_DNA"/>
</dbReference>
<reference evidence="2 3" key="1">
    <citation type="submission" date="2024-01" db="EMBL/GenBank/DDBJ databases">
        <title>Hyphobacterium bacterium isolated from marine sediment.</title>
        <authorList>
            <person name="Zhao S."/>
        </authorList>
    </citation>
    <scope>NUCLEOTIDE SEQUENCE [LARGE SCALE GENOMIC DNA]</scope>
    <source>
        <strain evidence="3">HN65</strain>
    </source>
</reference>
<sequence length="419" mass="41165">NGNTAATQFSVTNDATAPTLAITGPAGPVSGDFTVTFIFDEDVTGFVVGDISVGNGAASNFQATSATVYTATITPASDGAVTVDVAADVAADAAGNTNTAATQFSVTNDETAPTTTSVDNVQPGSSPTNADTVIWAMFFSESLANLDASDIQLTGTTATITEITNPQPNLYAFTASGGDLAGLNGTITIGLAPGHDVTDDAGNALSSLAPTGAIDDRSVIIDNTVSTLAITGPAGPVSGEFTASLVFSEPITGFDISEITVGNGSAKDLRAEFALPNGVSSSSTIPPATNFLVTITPAADGTVTVDVAADVAEDAAANGNTAATQFSVTNDATAPTLAITGPAGPVSGAFTVTFTFDEDVTGFVVGDISVGNGAASNFQATSATVYTATITPASDGVVTVDVAGAVVQDAAANGNTAAT</sequence>
<dbReference type="Pfam" id="PF19078">
    <property type="entry name" value="Big_12"/>
    <property type="match status" value="2"/>
</dbReference>
<evidence type="ECO:0000259" key="1">
    <source>
        <dbReference type="Pfam" id="PF19078"/>
    </source>
</evidence>
<evidence type="ECO:0000313" key="2">
    <source>
        <dbReference type="EMBL" id="MEE2527392.1"/>
    </source>
</evidence>
<feature type="domain" description="Bacterial Ig-like" evidence="1">
    <location>
        <begin position="331"/>
        <end position="417"/>
    </location>
</feature>
<organism evidence="2 3">
    <name type="scientific">Hyphobacterium lacteum</name>
    <dbReference type="NCBI Taxonomy" id="3116575"/>
    <lineage>
        <taxon>Bacteria</taxon>
        <taxon>Pseudomonadati</taxon>
        <taxon>Pseudomonadota</taxon>
        <taxon>Alphaproteobacteria</taxon>
        <taxon>Maricaulales</taxon>
        <taxon>Maricaulaceae</taxon>
        <taxon>Hyphobacterium</taxon>
    </lineage>
</organism>
<feature type="non-terminal residue" evidence="2">
    <location>
        <position position="419"/>
    </location>
</feature>
<comment type="caution">
    <text evidence="2">The sequence shown here is derived from an EMBL/GenBank/DDBJ whole genome shotgun (WGS) entry which is preliminary data.</text>
</comment>
<protein>
    <submittedName>
        <fullName evidence="2">Ig-like domain-containing protein</fullName>
    </submittedName>
</protein>
<evidence type="ECO:0000313" key="3">
    <source>
        <dbReference type="Proteomes" id="UP001354971"/>
    </source>
</evidence>